<accession>A0ABN5WKD4</accession>
<proteinExistence type="predicted"/>
<sequence length="203" mass="22550">MGWLFMRDMGGYATARSYLDNQFTYAHADHCLTVLASSMVGSTYYAACERIEASGARAVFAVVCLTRQSTGARDGCTFGYKDMTERMGPCESDCPAAILDELTETDSIYASEWRARCRANLVRRRLERAKPAPKPGQTIVFDEPLRFNDGEDRDRFTVIANPKGKAPLFRDPITGAVCRIAKLKTRAYRLINPTIVPKDSADG</sequence>
<protein>
    <recommendedName>
        <fullName evidence="1">DUF6927 domain-containing protein</fullName>
    </recommendedName>
</protein>
<dbReference type="RefSeq" id="WP_261937557.1">
    <property type="nucleotide sequence ID" value="NZ_AP018822.1"/>
</dbReference>
<dbReference type="InterPro" id="IPR053845">
    <property type="entry name" value="DUF6927"/>
</dbReference>
<evidence type="ECO:0000259" key="1">
    <source>
        <dbReference type="Pfam" id="PF21992"/>
    </source>
</evidence>
<reference evidence="2" key="1">
    <citation type="submission" date="2018-07" db="EMBL/GenBank/DDBJ databases">
        <title>Complete genome sequence of Sphingomonas bisphenolicum strain AO1, a bisphenol A degradative bacterium isolated from Japanese farm field.</title>
        <authorList>
            <person name="Murakami M."/>
            <person name="Koh M."/>
            <person name="Koba S."/>
            <person name="Matsumura Y."/>
        </authorList>
    </citation>
    <scope>NUCLEOTIDE SEQUENCE</scope>
    <source>
        <strain evidence="2">AO1</strain>
        <plasmid evidence="2">pBAR4</plasmid>
    </source>
</reference>
<keyword evidence="2" id="KW-0614">Plasmid</keyword>
<geneLocation type="plasmid" evidence="2 3">
    <name>pBAR4</name>
</geneLocation>
<feature type="domain" description="DUF6927" evidence="1">
    <location>
        <begin position="105"/>
        <end position="183"/>
    </location>
</feature>
<dbReference type="Proteomes" id="UP001059971">
    <property type="component" value="Plasmid pBAR4"/>
</dbReference>
<keyword evidence="3" id="KW-1185">Reference proteome</keyword>
<gene>
    <name evidence="2" type="ORF">SBA_pBAR4_0330</name>
</gene>
<organism evidence="2 3">
    <name type="scientific">Sphingomonas bisphenolicum</name>
    <dbReference type="NCBI Taxonomy" id="296544"/>
    <lineage>
        <taxon>Bacteria</taxon>
        <taxon>Pseudomonadati</taxon>
        <taxon>Pseudomonadota</taxon>
        <taxon>Alphaproteobacteria</taxon>
        <taxon>Sphingomonadales</taxon>
        <taxon>Sphingomonadaceae</taxon>
        <taxon>Sphingomonas</taxon>
    </lineage>
</organism>
<name>A0ABN5WKD4_9SPHN</name>
<evidence type="ECO:0000313" key="3">
    <source>
        <dbReference type="Proteomes" id="UP001059971"/>
    </source>
</evidence>
<dbReference type="EMBL" id="AP018822">
    <property type="protein sequence ID" value="BBF72724.1"/>
    <property type="molecule type" value="Genomic_DNA"/>
</dbReference>
<dbReference type="Pfam" id="PF21992">
    <property type="entry name" value="DUF6927"/>
    <property type="match status" value="1"/>
</dbReference>
<evidence type="ECO:0000313" key="2">
    <source>
        <dbReference type="EMBL" id="BBF72724.1"/>
    </source>
</evidence>